<dbReference type="SUPFAM" id="SSF46689">
    <property type="entry name" value="Homeodomain-like"/>
    <property type="match status" value="1"/>
</dbReference>
<dbReference type="Pfam" id="PF17939">
    <property type="entry name" value="TetR_C_30"/>
    <property type="match status" value="1"/>
</dbReference>
<dbReference type="InterPro" id="IPR001647">
    <property type="entry name" value="HTH_TetR"/>
</dbReference>
<keyword evidence="2" id="KW-0238">DNA-binding</keyword>
<keyword evidence="1" id="KW-0805">Transcription regulation</keyword>
<dbReference type="SUPFAM" id="SSF48498">
    <property type="entry name" value="Tetracyclin repressor-like, C-terminal domain"/>
    <property type="match status" value="1"/>
</dbReference>
<name>A0ABY5HMB9_9GAMM</name>
<proteinExistence type="predicted"/>
<evidence type="ECO:0000256" key="3">
    <source>
        <dbReference type="ARBA" id="ARBA00023163"/>
    </source>
</evidence>
<evidence type="ECO:0000313" key="7">
    <source>
        <dbReference type="Proteomes" id="UP001058461"/>
    </source>
</evidence>
<evidence type="ECO:0000256" key="2">
    <source>
        <dbReference type="ARBA" id="ARBA00023125"/>
    </source>
</evidence>
<dbReference type="Pfam" id="PF00440">
    <property type="entry name" value="TetR_N"/>
    <property type="match status" value="1"/>
</dbReference>
<keyword evidence="7" id="KW-1185">Reference proteome</keyword>
<feature type="domain" description="HTH tetR-type" evidence="4">
    <location>
        <begin position="12"/>
        <end position="57"/>
    </location>
</feature>
<dbReference type="InterPro" id="IPR036271">
    <property type="entry name" value="Tet_transcr_reg_TetR-rel_C_sf"/>
</dbReference>
<dbReference type="Gene3D" id="1.10.357.10">
    <property type="entry name" value="Tetracycline Repressor, domain 2"/>
    <property type="match status" value="1"/>
</dbReference>
<evidence type="ECO:0000256" key="1">
    <source>
        <dbReference type="ARBA" id="ARBA00023015"/>
    </source>
</evidence>
<dbReference type="PANTHER" id="PTHR30055:SF234">
    <property type="entry name" value="HTH-TYPE TRANSCRIPTIONAL REGULATOR BETI"/>
    <property type="match status" value="1"/>
</dbReference>
<dbReference type="RefSeq" id="WP_255854482.1">
    <property type="nucleotide sequence ID" value="NZ_CP073347.1"/>
</dbReference>
<evidence type="ECO:0000259" key="4">
    <source>
        <dbReference type="Pfam" id="PF00440"/>
    </source>
</evidence>
<dbReference type="InterPro" id="IPR041586">
    <property type="entry name" value="PsrA_TetR_C"/>
</dbReference>
<dbReference type="InterPro" id="IPR050109">
    <property type="entry name" value="HTH-type_TetR-like_transc_reg"/>
</dbReference>
<keyword evidence="3" id="KW-0804">Transcription</keyword>
<reference evidence="6" key="1">
    <citation type="submission" date="2021-04" db="EMBL/GenBank/DDBJ databases">
        <title>Oceanospirillales bacteria with DddD are important DMSP degraders in coastal seawater.</title>
        <authorList>
            <person name="Liu J."/>
        </authorList>
    </citation>
    <scope>NUCLEOTIDE SEQUENCE</scope>
    <source>
        <strain evidence="6">D13-1</strain>
    </source>
</reference>
<evidence type="ECO:0000259" key="5">
    <source>
        <dbReference type="Pfam" id="PF17939"/>
    </source>
</evidence>
<dbReference type="EMBL" id="CP073347">
    <property type="protein sequence ID" value="UTW12407.1"/>
    <property type="molecule type" value="Genomic_DNA"/>
</dbReference>
<sequence length="223" mass="25245">MASLKTKDTLLITAERMFAESGIEGVSLRQIAVEAKQKNTSALHYHFGSKEDLIEAIFDYRMPMVNECRLHYLAQLETDGRNHNLQALVQALVYPLAGQLDHPEGSPNYLGFMENLIRASTIEQKRRFYTKYDQSLSQVARLIRETLPEIPRDLINLRLALVVENMIQSLSEWRRLVKEHGQSKAIYRLENYKANLVAMLAGSLSAPAPASLQQDENAAKAMS</sequence>
<organism evidence="6 7">
    <name type="scientific">Marinobacterium rhizophilum</name>
    <dbReference type="NCBI Taxonomy" id="420402"/>
    <lineage>
        <taxon>Bacteria</taxon>
        <taxon>Pseudomonadati</taxon>
        <taxon>Pseudomonadota</taxon>
        <taxon>Gammaproteobacteria</taxon>
        <taxon>Oceanospirillales</taxon>
        <taxon>Oceanospirillaceae</taxon>
        <taxon>Marinobacterium</taxon>
    </lineage>
</organism>
<protein>
    <submittedName>
        <fullName evidence="6">TetR/AcrR family transcriptional regulator</fullName>
    </submittedName>
</protein>
<dbReference type="Proteomes" id="UP001058461">
    <property type="component" value="Chromosome"/>
</dbReference>
<dbReference type="InterPro" id="IPR009057">
    <property type="entry name" value="Homeodomain-like_sf"/>
</dbReference>
<gene>
    <name evidence="6" type="ORF">KDW95_01610</name>
</gene>
<dbReference type="PANTHER" id="PTHR30055">
    <property type="entry name" value="HTH-TYPE TRANSCRIPTIONAL REGULATOR RUTR"/>
    <property type="match status" value="1"/>
</dbReference>
<accession>A0ABY5HMB9</accession>
<feature type="domain" description="PsrA tetracyclin repressor-like C-terminal" evidence="5">
    <location>
        <begin position="99"/>
        <end position="202"/>
    </location>
</feature>
<evidence type="ECO:0000313" key="6">
    <source>
        <dbReference type="EMBL" id="UTW12407.1"/>
    </source>
</evidence>